<feature type="domain" description="LIM zinc-binding" evidence="6">
    <location>
        <begin position="166"/>
        <end position="227"/>
    </location>
</feature>
<dbReference type="SMART" id="SM00132">
    <property type="entry name" value="LIM"/>
    <property type="match status" value="2"/>
</dbReference>
<dbReference type="AlphaFoldDB" id="A0A1I7XDA9"/>
<protein>
    <submittedName>
        <fullName evidence="8">Zyxin</fullName>
    </submittedName>
</protein>
<accession>A0A1I7XDA9</accession>
<evidence type="ECO:0000256" key="5">
    <source>
        <dbReference type="PROSITE-ProRule" id="PRU00125"/>
    </source>
</evidence>
<dbReference type="GO" id="GO:0098609">
    <property type="term" value="P:cell-cell adhesion"/>
    <property type="evidence" value="ECO:0007669"/>
    <property type="project" value="TreeGrafter"/>
</dbReference>
<evidence type="ECO:0000256" key="4">
    <source>
        <dbReference type="ARBA" id="ARBA00023038"/>
    </source>
</evidence>
<name>A0A1I7XDA9_HETBA</name>
<reference evidence="8" key="1">
    <citation type="submission" date="2016-11" db="UniProtKB">
        <authorList>
            <consortium name="WormBaseParasite"/>
        </authorList>
    </citation>
    <scope>IDENTIFICATION</scope>
</reference>
<evidence type="ECO:0000313" key="8">
    <source>
        <dbReference type="WBParaSite" id="Hba_15623"/>
    </source>
</evidence>
<evidence type="ECO:0000313" key="7">
    <source>
        <dbReference type="Proteomes" id="UP000095283"/>
    </source>
</evidence>
<organism evidence="7 8">
    <name type="scientific">Heterorhabditis bacteriophora</name>
    <name type="common">Entomopathogenic nematode worm</name>
    <dbReference type="NCBI Taxonomy" id="37862"/>
    <lineage>
        <taxon>Eukaryota</taxon>
        <taxon>Metazoa</taxon>
        <taxon>Ecdysozoa</taxon>
        <taxon>Nematoda</taxon>
        <taxon>Chromadorea</taxon>
        <taxon>Rhabditida</taxon>
        <taxon>Rhabditina</taxon>
        <taxon>Rhabditomorpha</taxon>
        <taxon>Strongyloidea</taxon>
        <taxon>Heterorhabditidae</taxon>
        <taxon>Heterorhabditis</taxon>
    </lineage>
</organism>
<dbReference type="SUPFAM" id="SSF57716">
    <property type="entry name" value="Glucocorticoid receptor-like (DNA-binding domain)"/>
    <property type="match status" value="3"/>
</dbReference>
<keyword evidence="7" id="KW-1185">Reference proteome</keyword>
<dbReference type="PANTHER" id="PTHR24207:SF2">
    <property type="entry name" value="ZYX102 PROTEIN"/>
    <property type="match status" value="1"/>
</dbReference>
<dbReference type="PANTHER" id="PTHR24207">
    <property type="entry name" value="ZYX102 PROTEIN"/>
    <property type="match status" value="1"/>
</dbReference>
<dbReference type="GO" id="GO:0005925">
    <property type="term" value="C:focal adhesion"/>
    <property type="evidence" value="ECO:0007669"/>
    <property type="project" value="TreeGrafter"/>
</dbReference>
<feature type="domain" description="LIM zinc-binding" evidence="6">
    <location>
        <begin position="228"/>
        <end position="286"/>
    </location>
</feature>
<keyword evidence="3 5" id="KW-0862">Zinc</keyword>
<keyword evidence="4 5" id="KW-0440">LIM domain</keyword>
<proteinExistence type="predicted"/>
<dbReference type="GO" id="GO:0001725">
    <property type="term" value="C:stress fiber"/>
    <property type="evidence" value="ECO:0007669"/>
    <property type="project" value="TreeGrafter"/>
</dbReference>
<evidence type="ECO:0000256" key="3">
    <source>
        <dbReference type="ARBA" id="ARBA00022833"/>
    </source>
</evidence>
<dbReference type="Gene3D" id="2.10.110.10">
    <property type="entry name" value="Cysteine Rich Protein"/>
    <property type="match status" value="2"/>
</dbReference>
<keyword evidence="2" id="KW-0677">Repeat</keyword>
<dbReference type="GO" id="GO:0046872">
    <property type="term" value="F:metal ion binding"/>
    <property type="evidence" value="ECO:0007669"/>
    <property type="project" value="UniProtKB-KW"/>
</dbReference>
<sequence length="309" mass="34510">MHNFSRFNVSNAPPSHGDNLSKKKIPYSLFALFRVNDISILLCSSQLASTPILNSCSRNITTTTTYKTDNPLLMENNYTTKTSVPSRISQNPFAKDLRDQGLTMTQRQANQYQTSHLRNDELPFDVNQIYKQSYSGDEVDQLVYKMQTDLHVGRGPPSTTTTSRSNICIACHSEITADNPGCTALDQVFHVSCFNCKRCKKVLAGSSFYNIDSDPICENCYQDSLDKCTQCGRSISDRLLRACGGTFHVDCFTCTHCSKPLDGIPFTVDSENKVHCVPCFHEFKLSKAKAAIHLTRISTARHATLTDYA</sequence>
<dbReference type="PROSITE" id="PS00478">
    <property type="entry name" value="LIM_DOMAIN_1"/>
    <property type="match status" value="1"/>
</dbReference>
<dbReference type="Proteomes" id="UP000095283">
    <property type="component" value="Unplaced"/>
</dbReference>
<dbReference type="WBParaSite" id="Hba_15623">
    <property type="protein sequence ID" value="Hba_15623"/>
    <property type="gene ID" value="Hba_15623"/>
</dbReference>
<evidence type="ECO:0000256" key="2">
    <source>
        <dbReference type="ARBA" id="ARBA00022737"/>
    </source>
</evidence>
<evidence type="ECO:0000256" key="1">
    <source>
        <dbReference type="ARBA" id="ARBA00022723"/>
    </source>
</evidence>
<dbReference type="Pfam" id="PF00412">
    <property type="entry name" value="LIM"/>
    <property type="match status" value="2"/>
</dbReference>
<dbReference type="InterPro" id="IPR001781">
    <property type="entry name" value="Znf_LIM"/>
</dbReference>
<evidence type="ECO:0000259" key="6">
    <source>
        <dbReference type="PROSITE" id="PS50023"/>
    </source>
</evidence>
<keyword evidence="1 5" id="KW-0479">Metal-binding</keyword>
<dbReference type="PROSITE" id="PS50023">
    <property type="entry name" value="LIM_DOMAIN_2"/>
    <property type="match status" value="2"/>
</dbReference>